<evidence type="ECO:0000256" key="1">
    <source>
        <dbReference type="ARBA" id="ARBA00023277"/>
    </source>
</evidence>
<dbReference type="UniPathway" id="UPA00544"/>
<feature type="region of interest" description="Disordered" evidence="3">
    <location>
        <begin position="348"/>
        <end position="368"/>
    </location>
</feature>
<keyword evidence="5" id="KW-1185">Reference proteome</keyword>
<comment type="catalytic activity">
    <reaction evidence="2">
        <text>1,6-anhydro-N-acetyl-beta-muramate + ATP + H2O = N-acetyl-D-muramate 6-phosphate + ADP + H(+)</text>
        <dbReference type="Rhea" id="RHEA:24952"/>
        <dbReference type="ChEBI" id="CHEBI:15377"/>
        <dbReference type="ChEBI" id="CHEBI:15378"/>
        <dbReference type="ChEBI" id="CHEBI:30616"/>
        <dbReference type="ChEBI" id="CHEBI:58690"/>
        <dbReference type="ChEBI" id="CHEBI:58722"/>
        <dbReference type="ChEBI" id="CHEBI:456216"/>
        <dbReference type="EC" id="2.7.1.170"/>
    </reaction>
</comment>
<dbReference type="GO" id="GO:0009254">
    <property type="term" value="P:peptidoglycan turnover"/>
    <property type="evidence" value="ECO:0007669"/>
    <property type="project" value="UniProtKB-UniRule"/>
</dbReference>
<organism evidence="4 5">
    <name type="scientific">Maricaulis maris (strain MCS10)</name>
    <name type="common">Caulobacter maris</name>
    <dbReference type="NCBI Taxonomy" id="394221"/>
    <lineage>
        <taxon>Bacteria</taxon>
        <taxon>Pseudomonadati</taxon>
        <taxon>Pseudomonadota</taxon>
        <taxon>Alphaproteobacteria</taxon>
        <taxon>Maricaulales</taxon>
        <taxon>Maricaulaceae</taxon>
        <taxon>Maricaulis</taxon>
    </lineage>
</organism>
<accession>Q0AQ36</accession>
<keyword evidence="2" id="KW-0418">Kinase</keyword>
<evidence type="ECO:0000256" key="3">
    <source>
        <dbReference type="SAM" id="MobiDB-lite"/>
    </source>
</evidence>
<reference evidence="4 5" key="1">
    <citation type="submission" date="2006-08" db="EMBL/GenBank/DDBJ databases">
        <title>Complete sequence of Maricaulis maris MCS10.</title>
        <authorList>
            <consortium name="US DOE Joint Genome Institute"/>
            <person name="Copeland A."/>
            <person name="Lucas S."/>
            <person name="Lapidus A."/>
            <person name="Barry K."/>
            <person name="Detter J.C."/>
            <person name="Glavina del Rio T."/>
            <person name="Hammon N."/>
            <person name="Israni S."/>
            <person name="Dalin E."/>
            <person name="Tice H."/>
            <person name="Pitluck S."/>
            <person name="Saunders E."/>
            <person name="Brettin T."/>
            <person name="Bruce D."/>
            <person name="Han C."/>
            <person name="Tapia R."/>
            <person name="Gilna P."/>
            <person name="Schmutz J."/>
            <person name="Larimer F."/>
            <person name="Land M."/>
            <person name="Hauser L."/>
            <person name="Kyrpides N."/>
            <person name="Mikhailova N."/>
            <person name="Viollier P."/>
            <person name="Stephens C."/>
            <person name="Richardson P."/>
        </authorList>
    </citation>
    <scope>NUCLEOTIDE SEQUENCE [LARGE SCALE GENOMIC DNA]</scope>
    <source>
        <strain evidence="4 5">MCS10</strain>
    </source>
</reference>
<dbReference type="HOGENOM" id="CLU_038782_3_0_5"/>
<comment type="function">
    <text evidence="2">Catalyzes the specific phosphorylation of 1,6-anhydro-N-acetylmuramic acid (anhMurNAc) with the simultaneous cleavage of the 1,6-anhydro ring, generating MurNAc-6-P. Is required for the utilization of anhMurNAc either imported from the medium or derived from its own cell wall murein, and thus plays a role in cell wall recycling.</text>
</comment>
<dbReference type="SUPFAM" id="SSF53067">
    <property type="entry name" value="Actin-like ATPase domain"/>
    <property type="match status" value="1"/>
</dbReference>
<dbReference type="InterPro" id="IPR043129">
    <property type="entry name" value="ATPase_NBD"/>
</dbReference>
<dbReference type="Pfam" id="PF03702">
    <property type="entry name" value="AnmK"/>
    <property type="match status" value="1"/>
</dbReference>
<dbReference type="OrthoDB" id="9763949at2"/>
<keyword evidence="2" id="KW-0808">Transferase</keyword>
<dbReference type="GO" id="GO:0016301">
    <property type="term" value="F:kinase activity"/>
    <property type="evidence" value="ECO:0007669"/>
    <property type="project" value="UniProtKB-KW"/>
</dbReference>
<proteinExistence type="inferred from homology"/>
<comment type="similarity">
    <text evidence="2">Belongs to the anhydro-N-acetylmuramic acid kinase family.</text>
</comment>
<dbReference type="GO" id="GO:0016773">
    <property type="term" value="F:phosphotransferase activity, alcohol group as acceptor"/>
    <property type="evidence" value="ECO:0007669"/>
    <property type="project" value="UniProtKB-UniRule"/>
</dbReference>
<keyword evidence="2" id="KW-0547">Nucleotide-binding</keyword>
<dbReference type="KEGG" id="mmr:Mmar10_1309"/>
<name>Q0AQ36_MARMM</name>
<dbReference type="AlphaFoldDB" id="Q0AQ36"/>
<gene>
    <name evidence="2" type="primary">anmK</name>
    <name evidence="4" type="ordered locus">Mmar10_1309</name>
</gene>
<dbReference type="InterPro" id="IPR005338">
    <property type="entry name" value="Anhydro_N_Ac-Mur_kinase"/>
</dbReference>
<dbReference type="EC" id="2.7.1.170" evidence="2"/>
<dbReference type="STRING" id="394221.Mmar10_1309"/>
<evidence type="ECO:0000256" key="2">
    <source>
        <dbReference type="HAMAP-Rule" id="MF_01270"/>
    </source>
</evidence>
<comment type="pathway">
    <text evidence="2">Cell wall biogenesis; peptidoglycan recycling.</text>
</comment>
<dbReference type="PANTHER" id="PTHR30605">
    <property type="entry name" value="ANHYDRO-N-ACETYLMURAMIC ACID KINASE"/>
    <property type="match status" value="1"/>
</dbReference>
<dbReference type="GO" id="GO:0006040">
    <property type="term" value="P:amino sugar metabolic process"/>
    <property type="evidence" value="ECO:0007669"/>
    <property type="project" value="InterPro"/>
</dbReference>
<dbReference type="HAMAP" id="MF_01270">
    <property type="entry name" value="AnhMurNAc_kinase"/>
    <property type="match status" value="1"/>
</dbReference>
<dbReference type="PANTHER" id="PTHR30605:SF0">
    <property type="entry name" value="ANHYDRO-N-ACETYLMURAMIC ACID KINASE"/>
    <property type="match status" value="1"/>
</dbReference>
<dbReference type="Proteomes" id="UP000001964">
    <property type="component" value="Chromosome"/>
</dbReference>
<keyword evidence="1 2" id="KW-0119">Carbohydrate metabolism</keyword>
<dbReference type="GO" id="GO:0097175">
    <property type="term" value="P:1,6-anhydro-N-acetyl-beta-muramic acid catabolic process"/>
    <property type="evidence" value="ECO:0007669"/>
    <property type="project" value="UniProtKB-UniRule"/>
</dbReference>
<keyword evidence="2" id="KW-0067">ATP-binding</keyword>
<evidence type="ECO:0000313" key="5">
    <source>
        <dbReference type="Proteomes" id="UP000001964"/>
    </source>
</evidence>
<feature type="binding site" evidence="2">
    <location>
        <begin position="10"/>
        <end position="17"/>
    </location>
    <ligand>
        <name>ATP</name>
        <dbReference type="ChEBI" id="CHEBI:30616"/>
    </ligand>
</feature>
<dbReference type="Gene3D" id="3.30.420.40">
    <property type="match status" value="2"/>
</dbReference>
<dbReference type="eggNOG" id="COG2377">
    <property type="taxonomic scope" value="Bacteria"/>
</dbReference>
<dbReference type="EMBL" id="CP000449">
    <property type="protein sequence ID" value="ABI65601.1"/>
    <property type="molecule type" value="Genomic_DNA"/>
</dbReference>
<comment type="pathway">
    <text evidence="2">Amino-sugar metabolism; 1,6-anhydro-N-acetylmuramate degradation.</text>
</comment>
<sequence>MKRIIGLMSGTSLDGIDAVLLETDGDRIGRFGPGDTQAYSDTDRSILQDAVDRALAWGFAGPRPEFSAAEQVLTLRHGLAVQRVLDAAGLAASDIDLIGFHGQTVLHKAPSAGRHGQTLQIGNGTALATATGIPVIHDFRSADMEKGGQGAPLATLYHDALARQSGLERPVAVLNLGGVANVTWLGAGSGAIAFDTGPANGLIDAWCQRMISAPYDAGGALAATGAVNEAALEALLAHPFFKLAPPKSLDRWDFTLDPVSGLSAGDGAATLTAFTARTVAGAIAALGHPSRVLVTGGGRHNPSLMSMLAACLGLEPEPVEAVGWRGDLLEAEAFAWLAARVEAGLPTSLPSTTGASEPVSGGTLSQPQ</sequence>
<protein>
    <recommendedName>
        <fullName evidence="2">Anhydro-N-acetylmuramic acid kinase</fullName>
        <ecNumber evidence="2">2.7.1.170</ecNumber>
    </recommendedName>
    <alternativeName>
        <fullName evidence="2">AnhMurNAc kinase</fullName>
    </alternativeName>
</protein>
<dbReference type="GO" id="GO:0005524">
    <property type="term" value="F:ATP binding"/>
    <property type="evidence" value="ECO:0007669"/>
    <property type="project" value="UniProtKB-UniRule"/>
</dbReference>
<dbReference type="RefSeq" id="WP_011643248.1">
    <property type="nucleotide sequence ID" value="NC_008347.1"/>
</dbReference>
<dbReference type="NCBIfam" id="NF007141">
    <property type="entry name" value="PRK09585.1-5"/>
    <property type="match status" value="1"/>
</dbReference>
<dbReference type="UniPathway" id="UPA00343"/>
<evidence type="ECO:0000313" key="4">
    <source>
        <dbReference type="EMBL" id="ABI65601.1"/>
    </source>
</evidence>